<evidence type="ECO:0000313" key="1">
    <source>
        <dbReference type="EMBL" id="KAK1657814.1"/>
    </source>
</evidence>
<dbReference type="AlphaFoldDB" id="A0AAJ0EQQ4"/>
<gene>
    <name evidence="1" type="ORF">BDP55DRAFT_418896</name>
</gene>
<dbReference type="Proteomes" id="UP001224890">
    <property type="component" value="Unassembled WGS sequence"/>
</dbReference>
<protein>
    <submittedName>
        <fullName evidence="1">Uncharacterized protein</fullName>
    </submittedName>
</protein>
<reference evidence="1" key="1">
    <citation type="submission" date="2021-06" db="EMBL/GenBank/DDBJ databases">
        <title>Comparative genomics, transcriptomics and evolutionary studies reveal genomic signatures of adaptation to plant cell wall in hemibiotrophic fungi.</title>
        <authorList>
            <consortium name="DOE Joint Genome Institute"/>
            <person name="Baroncelli R."/>
            <person name="Diaz J.F."/>
            <person name="Benocci T."/>
            <person name="Peng M."/>
            <person name="Battaglia E."/>
            <person name="Haridas S."/>
            <person name="Andreopoulos W."/>
            <person name="Labutti K."/>
            <person name="Pangilinan J."/>
            <person name="Floch G.L."/>
            <person name="Makela M.R."/>
            <person name="Henrissat B."/>
            <person name="Grigoriev I.V."/>
            <person name="Crouch J.A."/>
            <person name="De Vries R.P."/>
            <person name="Sukno S.A."/>
            <person name="Thon M.R."/>
        </authorList>
    </citation>
    <scope>NUCLEOTIDE SEQUENCE</scope>
    <source>
        <strain evidence="1">CBS 193.32</strain>
    </source>
</reference>
<dbReference type="EMBL" id="JAHMHR010000084">
    <property type="protein sequence ID" value="KAK1657814.1"/>
    <property type="molecule type" value="Genomic_DNA"/>
</dbReference>
<keyword evidence="2" id="KW-1185">Reference proteome</keyword>
<evidence type="ECO:0000313" key="2">
    <source>
        <dbReference type="Proteomes" id="UP001224890"/>
    </source>
</evidence>
<proteinExistence type="predicted"/>
<comment type="caution">
    <text evidence="1">The sequence shown here is derived from an EMBL/GenBank/DDBJ whole genome shotgun (WGS) entry which is preliminary data.</text>
</comment>
<organism evidence="1 2">
    <name type="scientific">Colletotrichum godetiae</name>
    <dbReference type="NCBI Taxonomy" id="1209918"/>
    <lineage>
        <taxon>Eukaryota</taxon>
        <taxon>Fungi</taxon>
        <taxon>Dikarya</taxon>
        <taxon>Ascomycota</taxon>
        <taxon>Pezizomycotina</taxon>
        <taxon>Sordariomycetes</taxon>
        <taxon>Hypocreomycetidae</taxon>
        <taxon>Glomerellales</taxon>
        <taxon>Glomerellaceae</taxon>
        <taxon>Colletotrichum</taxon>
        <taxon>Colletotrichum acutatum species complex</taxon>
    </lineage>
</organism>
<sequence>MRYRNLRVCVSWVFCHHVVLIPSHRPKRQRGHEHHPHLHDPIAKLATTRAFQLVGKNFAPGLIFSVIHQHIVSFAHVSPAAIRSLDR</sequence>
<name>A0AAJ0EQQ4_9PEZI</name>
<dbReference type="RefSeq" id="XP_060422578.1">
    <property type="nucleotide sequence ID" value="XM_060567433.1"/>
</dbReference>
<accession>A0AAJ0EQQ4</accession>
<dbReference type="GeneID" id="85451959"/>